<protein>
    <submittedName>
        <fullName evidence="2">Uncharacterized protein</fullName>
    </submittedName>
</protein>
<dbReference type="AlphaFoldDB" id="K5XH20"/>
<evidence type="ECO:0000256" key="1">
    <source>
        <dbReference type="SAM" id="MobiDB-lite"/>
    </source>
</evidence>
<keyword evidence="3" id="KW-1185">Reference proteome</keyword>
<accession>K5XH20</accession>
<dbReference type="RefSeq" id="XP_007326672.1">
    <property type="nucleotide sequence ID" value="XM_007326610.1"/>
</dbReference>
<dbReference type="EMBL" id="JH971386">
    <property type="protein sequence ID" value="EKM82743.1"/>
    <property type="molecule type" value="Genomic_DNA"/>
</dbReference>
<sequence>MPSSDPDGRGSDCQRQASSSMTGGSQGSHASSQFQNRTNTARVVLSILHNFDSLHDSWAAEKRLEKTPCRDNLRIV</sequence>
<dbReference type="Proteomes" id="UP000008493">
    <property type="component" value="Unassembled WGS sequence"/>
</dbReference>
<dbReference type="InParanoid" id="K5XH20"/>
<feature type="compositionally biased region" description="Polar residues" evidence="1">
    <location>
        <begin position="13"/>
        <end position="35"/>
    </location>
</feature>
<dbReference type="HOGENOM" id="CLU_2653927_0_0_1"/>
<feature type="compositionally biased region" description="Basic and acidic residues" evidence="1">
    <location>
        <begin position="1"/>
        <end position="12"/>
    </location>
</feature>
<feature type="region of interest" description="Disordered" evidence="1">
    <location>
        <begin position="1"/>
        <end position="35"/>
    </location>
</feature>
<dbReference type="GeneID" id="18823247"/>
<evidence type="ECO:0000313" key="2">
    <source>
        <dbReference type="EMBL" id="EKM82743.1"/>
    </source>
</evidence>
<dbReference type="KEGG" id="abp:AGABI1DRAFT111322"/>
<proteinExistence type="predicted"/>
<evidence type="ECO:0000313" key="3">
    <source>
        <dbReference type="Proteomes" id="UP000008493"/>
    </source>
</evidence>
<organism evidence="2 3">
    <name type="scientific">Agaricus bisporus var. burnettii (strain JB137-S8 / ATCC MYA-4627 / FGSC 10392)</name>
    <name type="common">White button mushroom</name>
    <dbReference type="NCBI Taxonomy" id="597362"/>
    <lineage>
        <taxon>Eukaryota</taxon>
        <taxon>Fungi</taxon>
        <taxon>Dikarya</taxon>
        <taxon>Basidiomycota</taxon>
        <taxon>Agaricomycotina</taxon>
        <taxon>Agaricomycetes</taxon>
        <taxon>Agaricomycetidae</taxon>
        <taxon>Agaricales</taxon>
        <taxon>Agaricineae</taxon>
        <taxon>Agaricaceae</taxon>
        <taxon>Agaricus</taxon>
    </lineage>
</organism>
<name>K5XH20_AGABU</name>
<reference evidence="3" key="1">
    <citation type="journal article" date="2012" name="Proc. Natl. Acad. Sci. U.S.A.">
        <title>Genome sequence of the button mushroom Agaricus bisporus reveals mechanisms governing adaptation to a humic-rich ecological niche.</title>
        <authorList>
            <person name="Morin E."/>
            <person name="Kohler A."/>
            <person name="Baker A.R."/>
            <person name="Foulongne-Oriol M."/>
            <person name="Lombard V."/>
            <person name="Nagy L.G."/>
            <person name="Ohm R.A."/>
            <person name="Patyshakuliyeva A."/>
            <person name="Brun A."/>
            <person name="Aerts A.L."/>
            <person name="Bailey A.M."/>
            <person name="Billette C."/>
            <person name="Coutinho P.M."/>
            <person name="Deakin G."/>
            <person name="Doddapaneni H."/>
            <person name="Floudas D."/>
            <person name="Grimwood J."/>
            <person name="Hilden K."/>
            <person name="Kuees U."/>
            <person name="LaButti K.M."/>
            <person name="Lapidus A."/>
            <person name="Lindquist E.A."/>
            <person name="Lucas S.M."/>
            <person name="Murat C."/>
            <person name="Riley R.W."/>
            <person name="Salamov A.A."/>
            <person name="Schmutz J."/>
            <person name="Subramanian V."/>
            <person name="Woesten H.A.B."/>
            <person name="Xu J."/>
            <person name="Eastwood D.C."/>
            <person name="Foster G.D."/>
            <person name="Sonnenberg A.S."/>
            <person name="Cullen D."/>
            <person name="de Vries R.P."/>
            <person name="Lundell T."/>
            <person name="Hibbett D.S."/>
            <person name="Henrissat B."/>
            <person name="Burton K.S."/>
            <person name="Kerrigan R.W."/>
            <person name="Challen M.P."/>
            <person name="Grigoriev I.V."/>
            <person name="Martin F."/>
        </authorList>
    </citation>
    <scope>NUCLEOTIDE SEQUENCE [LARGE SCALE GENOMIC DNA]</scope>
    <source>
        <strain evidence="3">JB137-S8 / ATCC MYA-4627 / FGSC 10392</strain>
    </source>
</reference>
<gene>
    <name evidence="2" type="ORF">AGABI1DRAFT_111322</name>
</gene>